<accession>A0ABV0ZEZ0</accession>
<gene>
    <name evidence="1" type="ORF">AMECASPLE_028092</name>
</gene>
<name>A0ABV0ZEZ0_9TELE</name>
<evidence type="ECO:0000313" key="2">
    <source>
        <dbReference type="Proteomes" id="UP001469553"/>
    </source>
</evidence>
<sequence>MDYFLTFLRNFGRLNIESDRIRVAVQILLHGVPSVLNTENHLIHDAVQILLQRVLSGLPGMNGEINN</sequence>
<dbReference type="Proteomes" id="UP001469553">
    <property type="component" value="Unassembled WGS sequence"/>
</dbReference>
<reference evidence="1 2" key="1">
    <citation type="submission" date="2021-06" db="EMBL/GenBank/DDBJ databases">
        <authorList>
            <person name="Palmer J.M."/>
        </authorList>
    </citation>
    <scope>NUCLEOTIDE SEQUENCE [LARGE SCALE GENOMIC DNA]</scope>
    <source>
        <strain evidence="1 2">AS_MEX2019</strain>
        <tissue evidence="1">Muscle</tissue>
    </source>
</reference>
<keyword evidence="2" id="KW-1185">Reference proteome</keyword>
<proteinExistence type="predicted"/>
<organism evidence="1 2">
    <name type="scientific">Ameca splendens</name>
    <dbReference type="NCBI Taxonomy" id="208324"/>
    <lineage>
        <taxon>Eukaryota</taxon>
        <taxon>Metazoa</taxon>
        <taxon>Chordata</taxon>
        <taxon>Craniata</taxon>
        <taxon>Vertebrata</taxon>
        <taxon>Euteleostomi</taxon>
        <taxon>Actinopterygii</taxon>
        <taxon>Neopterygii</taxon>
        <taxon>Teleostei</taxon>
        <taxon>Neoteleostei</taxon>
        <taxon>Acanthomorphata</taxon>
        <taxon>Ovalentaria</taxon>
        <taxon>Atherinomorphae</taxon>
        <taxon>Cyprinodontiformes</taxon>
        <taxon>Goodeidae</taxon>
        <taxon>Ameca</taxon>
    </lineage>
</organism>
<protein>
    <submittedName>
        <fullName evidence="1">Uncharacterized protein</fullName>
    </submittedName>
</protein>
<comment type="caution">
    <text evidence="1">The sequence shown here is derived from an EMBL/GenBank/DDBJ whole genome shotgun (WGS) entry which is preliminary data.</text>
</comment>
<dbReference type="EMBL" id="JAHRIP010059483">
    <property type="protein sequence ID" value="MEQ2304536.1"/>
    <property type="molecule type" value="Genomic_DNA"/>
</dbReference>
<evidence type="ECO:0000313" key="1">
    <source>
        <dbReference type="EMBL" id="MEQ2304536.1"/>
    </source>
</evidence>